<reference evidence="1 2" key="1">
    <citation type="submission" date="2019-10" db="EMBL/GenBank/DDBJ databases">
        <authorList>
            <person name="Palmer J.M."/>
        </authorList>
    </citation>
    <scope>NUCLEOTIDE SEQUENCE [LARGE SCALE GENOMIC DNA]</scope>
    <source>
        <strain evidence="1 2">TWF506</strain>
    </source>
</reference>
<proteinExistence type="predicted"/>
<evidence type="ECO:0000313" key="2">
    <source>
        <dbReference type="Proteomes" id="UP001307849"/>
    </source>
</evidence>
<keyword evidence="2" id="KW-1185">Reference proteome</keyword>
<organism evidence="1 2">
    <name type="scientific">Arthrobotrys conoides</name>
    <dbReference type="NCBI Taxonomy" id="74498"/>
    <lineage>
        <taxon>Eukaryota</taxon>
        <taxon>Fungi</taxon>
        <taxon>Dikarya</taxon>
        <taxon>Ascomycota</taxon>
        <taxon>Pezizomycotina</taxon>
        <taxon>Orbiliomycetes</taxon>
        <taxon>Orbiliales</taxon>
        <taxon>Orbiliaceae</taxon>
        <taxon>Arthrobotrys</taxon>
    </lineage>
</organism>
<comment type="caution">
    <text evidence="1">The sequence shown here is derived from an EMBL/GenBank/DDBJ whole genome shotgun (WGS) entry which is preliminary data.</text>
</comment>
<dbReference type="Proteomes" id="UP001307849">
    <property type="component" value="Unassembled WGS sequence"/>
</dbReference>
<accession>A0AAN8RS67</accession>
<protein>
    <submittedName>
        <fullName evidence="1">Uncharacterized protein</fullName>
    </submittedName>
</protein>
<dbReference type="EMBL" id="JAVHJM010000008">
    <property type="protein sequence ID" value="KAK6508184.1"/>
    <property type="molecule type" value="Genomic_DNA"/>
</dbReference>
<sequence>MEVGNPDSDIEADYIHHFIAILRKHGHPIVLTEVSALRYMGVRVPLSDIDFLIKDSQFDSILVDIQASELFEKVDQNPGPRLGDEYVLNLVPRFFSKPTRMDPNFINLWSETVYKLKIDDAELIKVEGITVLNPHILDGRFTQIIETENLSPEKLDSRGTPTIPEFCHGNVQIFIPSIPTMCNALLNQAVYHSENYEKITNRPIYQLENMIRYLYLDNPTHRDILLPLLGPRNQAMEELIRNYKRKPRVIFERGADGEVTVRSQHYIAS</sequence>
<evidence type="ECO:0000313" key="1">
    <source>
        <dbReference type="EMBL" id="KAK6508184.1"/>
    </source>
</evidence>
<dbReference type="AlphaFoldDB" id="A0AAN8RS67"/>
<name>A0AAN8RS67_9PEZI</name>
<gene>
    <name evidence="1" type="ORF">TWF506_010285</name>
</gene>